<keyword evidence="5 7" id="KW-1133">Transmembrane helix</keyword>
<organism evidence="8 9">
    <name type="scientific">Methylophaga thiooxydans</name>
    <dbReference type="NCBI Taxonomy" id="392484"/>
    <lineage>
        <taxon>Bacteria</taxon>
        <taxon>Pseudomonadati</taxon>
        <taxon>Pseudomonadota</taxon>
        <taxon>Gammaproteobacteria</taxon>
        <taxon>Thiotrichales</taxon>
        <taxon>Piscirickettsiaceae</taxon>
        <taxon>Methylophaga</taxon>
    </lineage>
</organism>
<feature type="transmembrane region" description="Helical" evidence="7">
    <location>
        <begin position="230"/>
        <end position="248"/>
    </location>
</feature>
<evidence type="ECO:0000256" key="5">
    <source>
        <dbReference type="ARBA" id="ARBA00022989"/>
    </source>
</evidence>
<evidence type="ECO:0000256" key="6">
    <source>
        <dbReference type="ARBA" id="ARBA00023136"/>
    </source>
</evidence>
<comment type="subcellular location">
    <subcellularLocation>
        <location evidence="1">Cell membrane</location>
        <topology evidence="1">Multi-pass membrane protein</topology>
    </subcellularLocation>
</comment>
<comment type="similarity">
    <text evidence="2">Belongs to the UPF0324 family.</text>
</comment>
<dbReference type="RefSeq" id="WP_036313941.1">
    <property type="nucleotide sequence ID" value="NZ_JRQD01000003.1"/>
</dbReference>
<keyword evidence="6 7" id="KW-0472">Membrane</keyword>
<reference evidence="8 9" key="1">
    <citation type="submission" date="2014-09" db="EMBL/GenBank/DDBJ databases">
        <authorList>
            <person name="Grob C."/>
            <person name="Taubert M."/>
            <person name="Howat A.M."/>
            <person name="Burns O.J."/>
            <person name="Dixon J.L."/>
            <person name="Chen Y."/>
            <person name="Murrell J.C."/>
        </authorList>
    </citation>
    <scope>NUCLEOTIDE SEQUENCE [LARGE SCALE GENOMIC DNA]</scope>
    <source>
        <strain evidence="8">L4</strain>
    </source>
</reference>
<dbReference type="Proteomes" id="UP000029999">
    <property type="component" value="Unassembled WGS sequence"/>
</dbReference>
<dbReference type="PANTHER" id="PTHR30106">
    <property type="entry name" value="INNER MEMBRANE PROTEIN YEIH-RELATED"/>
    <property type="match status" value="1"/>
</dbReference>
<dbReference type="InterPro" id="IPR004630">
    <property type="entry name" value="UPF0324_YeiH-like"/>
</dbReference>
<feature type="transmembrane region" description="Helical" evidence="7">
    <location>
        <begin position="12"/>
        <end position="31"/>
    </location>
</feature>
<evidence type="ECO:0000256" key="2">
    <source>
        <dbReference type="ARBA" id="ARBA00007977"/>
    </source>
</evidence>
<dbReference type="InterPro" id="IPR018383">
    <property type="entry name" value="UPF0324_pro"/>
</dbReference>
<protein>
    <submittedName>
        <fullName evidence="8">Putative membrane protein YeiH</fullName>
    </submittedName>
</protein>
<dbReference type="Pfam" id="PF03601">
    <property type="entry name" value="Cons_hypoth698"/>
    <property type="match status" value="1"/>
</dbReference>
<feature type="transmembrane region" description="Helical" evidence="7">
    <location>
        <begin position="95"/>
        <end position="117"/>
    </location>
</feature>
<evidence type="ECO:0000313" key="8">
    <source>
        <dbReference type="EMBL" id="KGM07062.1"/>
    </source>
</evidence>
<gene>
    <name evidence="8" type="primary">yeiH</name>
    <name evidence="8" type="ORF">LP43_1563</name>
</gene>
<name>A0A0A0BH95_9GAMM</name>
<feature type="transmembrane region" description="Helical" evidence="7">
    <location>
        <begin position="129"/>
        <end position="146"/>
    </location>
</feature>
<dbReference type="NCBIfam" id="TIGR00698">
    <property type="entry name" value="YeiH family putative sulfate export transporter"/>
    <property type="match status" value="1"/>
</dbReference>
<dbReference type="EMBL" id="JRQD01000003">
    <property type="protein sequence ID" value="KGM07062.1"/>
    <property type="molecule type" value="Genomic_DNA"/>
</dbReference>
<accession>A0A0A0BH95</accession>
<comment type="caution">
    <text evidence="8">The sequence shown here is derived from an EMBL/GenBank/DDBJ whole genome shotgun (WGS) entry which is preliminary data.</text>
</comment>
<evidence type="ECO:0000256" key="4">
    <source>
        <dbReference type="ARBA" id="ARBA00022692"/>
    </source>
</evidence>
<dbReference type="GO" id="GO:0005886">
    <property type="term" value="C:plasma membrane"/>
    <property type="evidence" value="ECO:0007669"/>
    <property type="project" value="UniProtKB-SubCell"/>
</dbReference>
<keyword evidence="4 7" id="KW-0812">Transmembrane</keyword>
<evidence type="ECO:0000256" key="1">
    <source>
        <dbReference type="ARBA" id="ARBA00004651"/>
    </source>
</evidence>
<evidence type="ECO:0000256" key="3">
    <source>
        <dbReference type="ARBA" id="ARBA00022475"/>
    </source>
</evidence>
<evidence type="ECO:0000313" key="9">
    <source>
        <dbReference type="Proteomes" id="UP000029999"/>
    </source>
</evidence>
<proteinExistence type="inferred from homology"/>
<keyword evidence="3" id="KW-1003">Cell membrane</keyword>
<sequence>MKKCNSVINKYQSGITLTFGIAAFSLLIAQVNWLQSHAIGALTLAILFGIVIGNTLYPKIAENSAHGVLFSKQRLLQLGIIFYGFRLTFDDISHVGMQGVVIDAVVLMSTFAIAWAVGRKVFKLESNTVILIGAGSSICGAAAVMATEPVVRGRAEQVSVAVSTVLVFGTISMLLYPALFQWNLSWSLLPTSAEAFGIFTGSTVHEVAQVVAAANPLGDTASNTAVITKMVRVIMLAPFLVALSIYIARTRTVESIDDKQKPKITIPWFALIFVLVTGINSLNIIPKNIVAGAIHLDTLFLAMAMAALGLGTHVSAIKKAGLKPLLLGGILLIWLIVGGTLINNSVMTWSI</sequence>
<feature type="transmembrane region" description="Helical" evidence="7">
    <location>
        <begin position="158"/>
        <end position="179"/>
    </location>
</feature>
<feature type="transmembrane region" description="Helical" evidence="7">
    <location>
        <begin position="37"/>
        <end position="57"/>
    </location>
</feature>
<dbReference type="PANTHER" id="PTHR30106:SF2">
    <property type="entry name" value="UPF0324 INNER MEMBRANE PROTEIN YEIH"/>
    <property type="match status" value="1"/>
</dbReference>
<feature type="transmembrane region" description="Helical" evidence="7">
    <location>
        <begin position="298"/>
        <end position="317"/>
    </location>
</feature>
<feature type="transmembrane region" description="Helical" evidence="7">
    <location>
        <begin position="268"/>
        <end position="286"/>
    </location>
</feature>
<feature type="transmembrane region" description="Helical" evidence="7">
    <location>
        <begin position="324"/>
        <end position="342"/>
    </location>
</feature>
<dbReference type="AlphaFoldDB" id="A0A0A0BH95"/>
<evidence type="ECO:0000256" key="7">
    <source>
        <dbReference type="SAM" id="Phobius"/>
    </source>
</evidence>